<organism evidence="1 2">
    <name type="scientific">Trichonephila inaurata madagascariensis</name>
    <dbReference type="NCBI Taxonomy" id="2747483"/>
    <lineage>
        <taxon>Eukaryota</taxon>
        <taxon>Metazoa</taxon>
        <taxon>Ecdysozoa</taxon>
        <taxon>Arthropoda</taxon>
        <taxon>Chelicerata</taxon>
        <taxon>Arachnida</taxon>
        <taxon>Araneae</taxon>
        <taxon>Araneomorphae</taxon>
        <taxon>Entelegynae</taxon>
        <taxon>Araneoidea</taxon>
        <taxon>Nephilidae</taxon>
        <taxon>Trichonephila</taxon>
        <taxon>Trichonephila inaurata</taxon>
    </lineage>
</organism>
<sequence>MYNIILLLRACRCHFAAILGDLGDSQFKKPSSVKVAITLTDYYPISRRQLFFLDMNRQLDREAFWAETFISGIPWKRRSILLVSFHGNNLPKK</sequence>
<dbReference type="EMBL" id="BMAV01000289">
    <property type="protein sequence ID" value="GFY37416.1"/>
    <property type="molecule type" value="Genomic_DNA"/>
</dbReference>
<evidence type="ECO:0000313" key="2">
    <source>
        <dbReference type="Proteomes" id="UP000886998"/>
    </source>
</evidence>
<protein>
    <submittedName>
        <fullName evidence="1">Uncharacterized protein</fullName>
    </submittedName>
</protein>
<name>A0A8X6WNV4_9ARAC</name>
<accession>A0A8X6WNV4</accession>
<keyword evidence="2" id="KW-1185">Reference proteome</keyword>
<dbReference type="Proteomes" id="UP000886998">
    <property type="component" value="Unassembled WGS sequence"/>
</dbReference>
<comment type="caution">
    <text evidence="1">The sequence shown here is derived from an EMBL/GenBank/DDBJ whole genome shotgun (WGS) entry which is preliminary data.</text>
</comment>
<proteinExistence type="predicted"/>
<dbReference type="AlphaFoldDB" id="A0A8X6WNV4"/>
<evidence type="ECO:0000313" key="1">
    <source>
        <dbReference type="EMBL" id="GFY37416.1"/>
    </source>
</evidence>
<reference evidence="1" key="1">
    <citation type="submission" date="2020-08" db="EMBL/GenBank/DDBJ databases">
        <title>Multicomponent nature underlies the extraordinary mechanical properties of spider dragline silk.</title>
        <authorList>
            <person name="Kono N."/>
            <person name="Nakamura H."/>
            <person name="Mori M."/>
            <person name="Yoshida Y."/>
            <person name="Ohtoshi R."/>
            <person name="Malay A.D."/>
            <person name="Moran D.A.P."/>
            <person name="Tomita M."/>
            <person name="Numata K."/>
            <person name="Arakawa K."/>
        </authorList>
    </citation>
    <scope>NUCLEOTIDE SEQUENCE</scope>
</reference>
<gene>
    <name evidence="1" type="ORF">TNIN_304631</name>
</gene>